<dbReference type="GO" id="GO:0005829">
    <property type="term" value="C:cytosol"/>
    <property type="evidence" value="ECO:0007669"/>
    <property type="project" value="TreeGrafter"/>
</dbReference>
<dbReference type="EMBL" id="JACPUR010000017">
    <property type="protein sequence ID" value="MBI3127370.1"/>
    <property type="molecule type" value="Genomic_DNA"/>
</dbReference>
<dbReference type="GO" id="GO:0030267">
    <property type="term" value="F:glyoxylate reductase (NADPH) activity"/>
    <property type="evidence" value="ECO:0007669"/>
    <property type="project" value="TreeGrafter"/>
</dbReference>
<feature type="domain" description="D-isomer specific 2-hydroxyacid dehydrogenase NAD-binding" evidence="3">
    <location>
        <begin position="120"/>
        <end position="310"/>
    </location>
</feature>
<organism evidence="4 5">
    <name type="scientific">Tectimicrobiota bacterium</name>
    <dbReference type="NCBI Taxonomy" id="2528274"/>
    <lineage>
        <taxon>Bacteria</taxon>
        <taxon>Pseudomonadati</taxon>
        <taxon>Nitrospinota/Tectimicrobiota group</taxon>
        <taxon>Candidatus Tectimicrobiota</taxon>
    </lineage>
</organism>
<dbReference type="AlphaFoldDB" id="A0A932HZW7"/>
<dbReference type="PANTHER" id="PTHR10996">
    <property type="entry name" value="2-HYDROXYACID DEHYDROGENASE-RELATED"/>
    <property type="match status" value="1"/>
</dbReference>
<dbReference type="SUPFAM" id="SSF52283">
    <property type="entry name" value="Formate/glycerate dehydrogenase catalytic domain-like"/>
    <property type="match status" value="1"/>
</dbReference>
<protein>
    <recommendedName>
        <fullName evidence="3">D-isomer specific 2-hydroxyacid dehydrogenase NAD-binding domain-containing protein</fullName>
    </recommendedName>
</protein>
<gene>
    <name evidence="4" type="ORF">HYZ11_07180</name>
</gene>
<keyword evidence="2" id="KW-0520">NAD</keyword>
<name>A0A932HZW7_UNCTE</name>
<keyword evidence="1" id="KW-0560">Oxidoreductase</keyword>
<evidence type="ECO:0000259" key="3">
    <source>
        <dbReference type="Pfam" id="PF02826"/>
    </source>
</evidence>
<evidence type="ECO:0000256" key="2">
    <source>
        <dbReference type="ARBA" id="ARBA00023027"/>
    </source>
</evidence>
<dbReference type="GO" id="GO:0016618">
    <property type="term" value="F:hydroxypyruvate reductase [NAD(P)H] activity"/>
    <property type="evidence" value="ECO:0007669"/>
    <property type="project" value="TreeGrafter"/>
</dbReference>
<dbReference type="InterPro" id="IPR050223">
    <property type="entry name" value="D-isomer_2-hydroxyacid_DH"/>
</dbReference>
<dbReference type="InterPro" id="IPR029753">
    <property type="entry name" value="D-isomer_DH_CS"/>
</dbReference>
<dbReference type="InterPro" id="IPR036291">
    <property type="entry name" value="NAD(P)-bd_dom_sf"/>
</dbReference>
<dbReference type="SUPFAM" id="SSF51735">
    <property type="entry name" value="NAD(P)-binding Rossmann-fold domains"/>
    <property type="match status" value="1"/>
</dbReference>
<reference evidence="4" key="1">
    <citation type="submission" date="2020-07" db="EMBL/GenBank/DDBJ databases">
        <title>Huge and variable diversity of episymbiotic CPR bacteria and DPANN archaea in groundwater ecosystems.</title>
        <authorList>
            <person name="He C.Y."/>
            <person name="Keren R."/>
            <person name="Whittaker M."/>
            <person name="Farag I.F."/>
            <person name="Doudna J."/>
            <person name="Cate J.H.D."/>
            <person name="Banfield J.F."/>
        </authorList>
    </citation>
    <scope>NUCLEOTIDE SEQUENCE</scope>
    <source>
        <strain evidence="4">NC_groundwater_763_Ag_S-0.2um_68_21</strain>
    </source>
</reference>
<evidence type="ECO:0000313" key="5">
    <source>
        <dbReference type="Proteomes" id="UP000782312"/>
    </source>
</evidence>
<dbReference type="Proteomes" id="UP000782312">
    <property type="component" value="Unassembled WGS sequence"/>
</dbReference>
<dbReference type="PANTHER" id="PTHR10996:SF178">
    <property type="entry name" value="2-HYDROXYACID DEHYDROGENASE YGL185C-RELATED"/>
    <property type="match status" value="1"/>
</dbReference>
<dbReference type="Pfam" id="PF02826">
    <property type="entry name" value="2-Hacid_dh_C"/>
    <property type="match status" value="1"/>
</dbReference>
<evidence type="ECO:0000313" key="4">
    <source>
        <dbReference type="EMBL" id="MBI3127370.1"/>
    </source>
</evidence>
<accession>A0A932HZW7</accession>
<dbReference type="Gene3D" id="3.40.50.720">
    <property type="entry name" value="NAD(P)-binding Rossmann-like Domain"/>
    <property type="match status" value="2"/>
</dbReference>
<sequence length="349" mass="38781">MDRPIRVVASYMPCLLALRGRPYAPAIQKRIDAALDPARVEFILEPDPAARLKALEEAVVYIHRNETLPPELFERAKKLKLVQAGTPWGERINMEEAARRGVAVALMRRPISETVADLAVALMLYLVRNMRESDRRIRGGWDGPLSPTRPDGSAYNWTQLPDSRGLRKMRLGILGMGEIARFFSERAKGFGMDIRYWNRTPLPRPIERKLGARYLEKDKLLKTSEVLYVGVGMRPDTRHFVGEKELAAMRKGAVLLNLGRGPLVDQEALLAALQSGRLGGAGLDVFYPEPLPADHPLLQHPRVVATPHVGGGDDGMIVSELEAFMKNAHRIVDGKRPVGIANGVKWGEG</sequence>
<dbReference type="PROSITE" id="PS00671">
    <property type="entry name" value="D_2_HYDROXYACID_DH_3"/>
    <property type="match status" value="1"/>
</dbReference>
<comment type="caution">
    <text evidence="4">The sequence shown here is derived from an EMBL/GenBank/DDBJ whole genome shotgun (WGS) entry which is preliminary data.</text>
</comment>
<dbReference type="GO" id="GO:0051287">
    <property type="term" value="F:NAD binding"/>
    <property type="evidence" value="ECO:0007669"/>
    <property type="project" value="InterPro"/>
</dbReference>
<dbReference type="InterPro" id="IPR006140">
    <property type="entry name" value="D-isomer_DH_NAD-bd"/>
</dbReference>
<evidence type="ECO:0000256" key="1">
    <source>
        <dbReference type="ARBA" id="ARBA00023002"/>
    </source>
</evidence>
<proteinExistence type="predicted"/>